<keyword evidence="2" id="KW-1185">Reference proteome</keyword>
<dbReference type="PANTHER" id="PTHR15319">
    <property type="entry name" value="TATA BOX-BINDING PROTEIN ASSOCIATED FACTOR RNA POLYMERASE I SUBUNIT C"/>
    <property type="match status" value="1"/>
</dbReference>
<evidence type="ECO:0000313" key="1">
    <source>
        <dbReference type="EMBL" id="MCE5167527.1"/>
    </source>
</evidence>
<evidence type="ECO:0000313" key="2">
    <source>
        <dbReference type="Proteomes" id="UP000823775"/>
    </source>
</evidence>
<organism evidence="1 2">
    <name type="scientific">Datura stramonium</name>
    <name type="common">Jimsonweed</name>
    <name type="synonym">Common thornapple</name>
    <dbReference type="NCBI Taxonomy" id="4076"/>
    <lineage>
        <taxon>Eukaryota</taxon>
        <taxon>Viridiplantae</taxon>
        <taxon>Streptophyta</taxon>
        <taxon>Embryophyta</taxon>
        <taxon>Tracheophyta</taxon>
        <taxon>Spermatophyta</taxon>
        <taxon>Magnoliopsida</taxon>
        <taxon>eudicotyledons</taxon>
        <taxon>Gunneridae</taxon>
        <taxon>Pentapetalae</taxon>
        <taxon>asterids</taxon>
        <taxon>lamiids</taxon>
        <taxon>Solanales</taxon>
        <taxon>Solanaceae</taxon>
        <taxon>Solanoideae</taxon>
        <taxon>Datureae</taxon>
        <taxon>Datura</taxon>
    </lineage>
</organism>
<accession>A0ABS8YBH8</accession>
<name>A0ABS8YBH8_DATST</name>
<feature type="non-terminal residue" evidence="1">
    <location>
        <position position="112"/>
    </location>
</feature>
<dbReference type="InterPro" id="IPR038801">
    <property type="entry name" value="TAF1C"/>
</dbReference>
<dbReference type="Proteomes" id="UP000823775">
    <property type="component" value="Unassembled WGS sequence"/>
</dbReference>
<proteinExistence type="predicted"/>
<dbReference type="PANTHER" id="PTHR15319:SF1">
    <property type="entry name" value="TATA BOX-BINDING PROTEIN-ASSOCIATED FACTOR RNA POLYMERASE I SUBUNIT C"/>
    <property type="match status" value="1"/>
</dbReference>
<dbReference type="EMBL" id="JACEIK010143369">
    <property type="protein sequence ID" value="MCE5167527.1"/>
    <property type="molecule type" value="Genomic_DNA"/>
</dbReference>
<sequence>LPASIYEIVLESICTSLPTNLLGFTFSAFSRLPEFPLKSKKHSLEFSDIFDKLYPLPFPLHKCCIDETPEKVQSCSASAPVLPPFLVALNNLQIAERDILPLDAELRLQSDK</sequence>
<protein>
    <submittedName>
        <fullName evidence="1">Uncharacterized protein</fullName>
    </submittedName>
</protein>
<reference evidence="1 2" key="1">
    <citation type="journal article" date="2021" name="BMC Genomics">
        <title>Datura genome reveals duplications of psychoactive alkaloid biosynthetic genes and high mutation rate following tissue culture.</title>
        <authorList>
            <person name="Rajewski A."/>
            <person name="Carter-House D."/>
            <person name="Stajich J."/>
            <person name="Litt A."/>
        </authorList>
    </citation>
    <scope>NUCLEOTIDE SEQUENCE [LARGE SCALE GENOMIC DNA]</scope>
    <source>
        <strain evidence="1">AR-01</strain>
    </source>
</reference>
<comment type="caution">
    <text evidence="1">The sequence shown here is derived from an EMBL/GenBank/DDBJ whole genome shotgun (WGS) entry which is preliminary data.</text>
</comment>
<feature type="non-terminal residue" evidence="1">
    <location>
        <position position="1"/>
    </location>
</feature>
<gene>
    <name evidence="1" type="ORF">HAX54_008322</name>
</gene>